<evidence type="ECO:0000256" key="1">
    <source>
        <dbReference type="SAM" id="MobiDB-lite"/>
    </source>
</evidence>
<accession>A0A2P6TEJ7</accession>
<dbReference type="InterPro" id="IPR053021">
    <property type="entry name" value="Chloroplast_ADK"/>
</dbReference>
<dbReference type="InterPro" id="IPR018962">
    <property type="entry name" value="DUF1995"/>
</dbReference>
<gene>
    <name evidence="3" type="ORF">C2E21_8384</name>
</gene>
<reference evidence="3 4" key="1">
    <citation type="journal article" date="2018" name="Plant J.">
        <title>Genome sequences of Chlorella sorokiniana UTEX 1602 and Micractinium conductrix SAG 241.80: implications to maltose excretion by a green alga.</title>
        <authorList>
            <person name="Arriola M.B."/>
            <person name="Velmurugan N."/>
            <person name="Zhang Y."/>
            <person name="Plunkett M.H."/>
            <person name="Hondzo H."/>
            <person name="Barney B.M."/>
        </authorList>
    </citation>
    <scope>NUCLEOTIDE SEQUENCE [LARGE SCALE GENOMIC DNA]</scope>
    <source>
        <strain evidence="4">UTEX 1602</strain>
    </source>
</reference>
<protein>
    <submittedName>
        <fullName evidence="3">AAA+-type ATPase (ISS) isoform A</fullName>
    </submittedName>
</protein>
<feature type="compositionally biased region" description="Basic and acidic residues" evidence="1">
    <location>
        <begin position="255"/>
        <end position="273"/>
    </location>
</feature>
<evidence type="ECO:0000313" key="3">
    <source>
        <dbReference type="EMBL" id="PRW21057.1"/>
    </source>
</evidence>
<dbReference type="Pfam" id="PF09353">
    <property type="entry name" value="DUF1995"/>
    <property type="match status" value="1"/>
</dbReference>
<dbReference type="AlphaFoldDB" id="A0A2P6TEJ7"/>
<evidence type="ECO:0000259" key="2">
    <source>
        <dbReference type="Pfam" id="PF09353"/>
    </source>
</evidence>
<name>A0A2P6TEJ7_CHLSO</name>
<feature type="compositionally biased region" description="Low complexity" evidence="1">
    <location>
        <begin position="210"/>
        <end position="225"/>
    </location>
</feature>
<feature type="region of interest" description="Disordered" evidence="1">
    <location>
        <begin position="202"/>
        <end position="314"/>
    </location>
</feature>
<dbReference type="PANTHER" id="PTHR35509">
    <property type="entry name" value="DOMAIN PROTEIN, PUTATIVE (DUF1995)-RELATED"/>
    <property type="match status" value="1"/>
</dbReference>
<feature type="region of interest" description="Disordered" evidence="1">
    <location>
        <begin position="1"/>
        <end position="142"/>
    </location>
</feature>
<feature type="compositionally biased region" description="Polar residues" evidence="1">
    <location>
        <begin position="701"/>
        <end position="710"/>
    </location>
</feature>
<dbReference type="EMBL" id="LHPG02000020">
    <property type="protein sequence ID" value="PRW21057.1"/>
    <property type="molecule type" value="Genomic_DNA"/>
</dbReference>
<feature type="compositionally biased region" description="Low complexity" evidence="1">
    <location>
        <begin position="41"/>
        <end position="76"/>
    </location>
</feature>
<evidence type="ECO:0000313" key="4">
    <source>
        <dbReference type="Proteomes" id="UP000239899"/>
    </source>
</evidence>
<dbReference type="PANTHER" id="PTHR35509:SF4">
    <property type="entry name" value="DUF1995 DOMAIN-CONTAINING PROTEIN"/>
    <property type="match status" value="1"/>
</dbReference>
<keyword evidence="4" id="KW-1185">Reference proteome</keyword>
<feature type="compositionally biased region" description="Low complexity" evidence="1">
    <location>
        <begin position="85"/>
        <end position="135"/>
    </location>
</feature>
<organism evidence="3 4">
    <name type="scientific">Chlorella sorokiniana</name>
    <name type="common">Freshwater green alga</name>
    <dbReference type="NCBI Taxonomy" id="3076"/>
    <lineage>
        <taxon>Eukaryota</taxon>
        <taxon>Viridiplantae</taxon>
        <taxon>Chlorophyta</taxon>
        <taxon>core chlorophytes</taxon>
        <taxon>Trebouxiophyceae</taxon>
        <taxon>Chlorellales</taxon>
        <taxon>Chlorellaceae</taxon>
        <taxon>Chlorella clade</taxon>
        <taxon>Chlorella</taxon>
    </lineage>
</organism>
<comment type="caution">
    <text evidence="3">The sequence shown here is derived from an EMBL/GenBank/DDBJ whole genome shotgun (WGS) entry which is preliminary data.</text>
</comment>
<feature type="compositionally biased region" description="Low complexity" evidence="1">
    <location>
        <begin position="648"/>
        <end position="669"/>
    </location>
</feature>
<feature type="domain" description="DUF1995" evidence="2">
    <location>
        <begin position="343"/>
        <end position="526"/>
    </location>
</feature>
<dbReference type="Proteomes" id="UP000239899">
    <property type="component" value="Unassembled WGS sequence"/>
</dbReference>
<proteinExistence type="predicted"/>
<dbReference type="OrthoDB" id="8026949at2759"/>
<feature type="region of interest" description="Disordered" evidence="1">
    <location>
        <begin position="638"/>
        <end position="736"/>
    </location>
</feature>
<sequence length="736" mass="76863">MQPLASLRPSRGLYRPHKTKQLVPSPGGPGRRPGTAAQAEPGSGAALPPAAPSNTSGATTSTAAATPLAPASDLASRQLRLLPWQTSSSQDAASTAAGGDAQAARRASGAAASTSGRPPSSSSSSSSSQGGRAQQLRVTSRTRPLGSAAFCEVCGGRRFLQTPAGVQPCMACQAWRQSPDCRPGDGPLLSIGELDLAALEGSFDGGGGSMASSSRSSSSSSSSSSEPGRRPRRKTGPMSPERREAISRGLKSKGAKSEEHKRSIARAMREAHARNPQLRHAPAGRQKKCGHCGEQQQPLQRPPETPAVLGGEPSLPYSEVLQTRWLGPGFSLDAEGGWVFQLPQSKEECVSQAAQAVLRAWDDGVRRQALELLLPQGQPTEDGGWPGGIRQQFRVAKPMVESLLLRLKQHSGLEGRITAELLDDSDCVAAWQSERLGAVLFPTADTLPDLRKIDDALSGERLTLMINPQWQPQGQIISDFGFGKARKAAERFVAAFDEVYYLRRVRVFGDDVRILRCYPGGWQVHYVPPPPEPGSGRRAEPPVLLACEDGKPTFERLIGLLKGVQGSSRASKSWLDRFLTSSMGSFNEFAAYNSQALEASGIASGGATTSNAAPAGSLQPAAAAAETRPQPLRDIVTGELLPAGNGGEAAAAGGTPSSSTAADTSAAGPQPGPPAPGRRPVGSSASSKLGVQPPRDIRLQPVQQIASWLGSSSPPSGIPPRPQPEQGRGSSGTDSA</sequence>